<dbReference type="Proteomes" id="UP000001740">
    <property type="component" value="Chromosome"/>
</dbReference>
<accession>A0A0K0GHT0</accession>
<dbReference type="KEGG" id="xop:PXO_04391"/>
<gene>
    <name evidence="2" type="ordered locus">PXO_04391</name>
</gene>
<protein>
    <submittedName>
        <fullName evidence="2">Uncharacterized protein</fullName>
    </submittedName>
</protein>
<evidence type="ECO:0000256" key="1">
    <source>
        <dbReference type="SAM" id="MobiDB-lite"/>
    </source>
</evidence>
<evidence type="ECO:0000313" key="2">
    <source>
        <dbReference type="EMBL" id="ACD57672.1"/>
    </source>
</evidence>
<name>A0A0K0GHT0_XANOP</name>
<organism evidence="2 3">
    <name type="scientific">Xanthomonas oryzae pv. oryzae (strain PXO99A)</name>
    <dbReference type="NCBI Taxonomy" id="360094"/>
    <lineage>
        <taxon>Bacteria</taxon>
        <taxon>Pseudomonadati</taxon>
        <taxon>Pseudomonadota</taxon>
        <taxon>Gammaproteobacteria</taxon>
        <taxon>Lysobacterales</taxon>
        <taxon>Lysobacteraceae</taxon>
        <taxon>Xanthomonas</taxon>
    </lineage>
</organism>
<proteinExistence type="predicted"/>
<dbReference type="AlphaFoldDB" id="A0A0K0GHT0"/>
<evidence type="ECO:0000313" key="3">
    <source>
        <dbReference type="Proteomes" id="UP000001740"/>
    </source>
</evidence>
<reference evidence="2 3" key="1">
    <citation type="journal article" date="2008" name="BMC Genomics">
        <title>Genome sequence and rapid evolution of the rice pathogen Xanthomonas oryzae pv. oryzae PXO99A.</title>
        <authorList>
            <person name="Salzberg S.L."/>
            <person name="Sommer D.D."/>
            <person name="Schatz M.C."/>
            <person name="Phillippy A.M."/>
            <person name="Rabinowicz P.D."/>
            <person name="Tsuge S."/>
            <person name="Furutani A."/>
            <person name="Ochiai H."/>
            <person name="Delcher A.L."/>
            <person name="Kelley D."/>
            <person name="Madupu R."/>
            <person name="Puiu D."/>
            <person name="Radune D."/>
            <person name="Shumway M."/>
            <person name="Trapnell C."/>
            <person name="Aparna G."/>
            <person name="Jha G."/>
            <person name="Pandey A."/>
            <person name="Patil P.B."/>
            <person name="Ishihara H."/>
            <person name="Meyer D.F."/>
            <person name="Szurek B."/>
            <person name="Verdier V."/>
            <person name="Koebnik R."/>
            <person name="Dow J.M."/>
            <person name="Ryan R.P."/>
            <person name="Hirata H."/>
            <person name="Tsuyumu S."/>
            <person name="Won Lee S."/>
            <person name="Seo Y.S."/>
            <person name="Sriariyanum M."/>
            <person name="Ronald P.C."/>
            <person name="Sonti R.V."/>
            <person name="Van Sluys M.A."/>
            <person name="Leach J.E."/>
            <person name="White F.F."/>
            <person name="Bogdanove A.J."/>
        </authorList>
    </citation>
    <scope>NUCLEOTIDE SEQUENCE [LARGE SCALE GENOMIC DNA]</scope>
    <source>
        <strain evidence="2 3">PXO99A</strain>
    </source>
</reference>
<sequence>MATVRCSGSSLQRLPARGNQTGQDCMEGERAQVLGQAAKVIGQARHHAKCHIPGIAGGVIQHRGKRLKSLRLRQ</sequence>
<dbReference type="EMBL" id="CP000967">
    <property type="protein sequence ID" value="ACD57672.1"/>
    <property type="molecule type" value="Genomic_DNA"/>
</dbReference>
<dbReference type="HOGENOM" id="CLU_2686912_0_0_6"/>
<feature type="region of interest" description="Disordered" evidence="1">
    <location>
        <begin position="1"/>
        <end position="23"/>
    </location>
</feature>